<evidence type="ECO:0000313" key="3">
    <source>
        <dbReference type="EMBL" id="WOO77964.1"/>
    </source>
</evidence>
<evidence type="ECO:0000259" key="1">
    <source>
        <dbReference type="PROSITE" id="PS50404"/>
    </source>
</evidence>
<dbReference type="SFLD" id="SFLDG00358">
    <property type="entry name" value="Main_(cytGST)"/>
    <property type="match status" value="1"/>
</dbReference>
<dbReference type="PROSITE" id="PS50404">
    <property type="entry name" value="GST_NTER"/>
    <property type="match status" value="1"/>
</dbReference>
<dbReference type="GeneID" id="87804772"/>
<dbReference type="SFLD" id="SFLDS00019">
    <property type="entry name" value="Glutathione_Transferase_(cytos"/>
    <property type="match status" value="1"/>
</dbReference>
<dbReference type="Proteomes" id="UP000827549">
    <property type="component" value="Chromosome 1"/>
</dbReference>
<dbReference type="CDD" id="cd00570">
    <property type="entry name" value="GST_N_family"/>
    <property type="match status" value="1"/>
</dbReference>
<organism evidence="3 4">
    <name type="scientific">Vanrija pseudolonga</name>
    <dbReference type="NCBI Taxonomy" id="143232"/>
    <lineage>
        <taxon>Eukaryota</taxon>
        <taxon>Fungi</taxon>
        <taxon>Dikarya</taxon>
        <taxon>Basidiomycota</taxon>
        <taxon>Agaricomycotina</taxon>
        <taxon>Tremellomycetes</taxon>
        <taxon>Trichosporonales</taxon>
        <taxon>Trichosporonaceae</taxon>
        <taxon>Vanrija</taxon>
    </lineage>
</organism>
<feature type="domain" description="GST C-terminal" evidence="2">
    <location>
        <begin position="95"/>
        <end position="228"/>
    </location>
</feature>
<gene>
    <name evidence="3" type="primary">se_1</name>
    <name evidence="3" type="ORF">LOC62_01G001517</name>
</gene>
<evidence type="ECO:0000259" key="2">
    <source>
        <dbReference type="PROSITE" id="PS50405"/>
    </source>
</evidence>
<dbReference type="InterPro" id="IPR050983">
    <property type="entry name" value="GST_Omega/HSP26"/>
</dbReference>
<dbReference type="PROSITE" id="PS50405">
    <property type="entry name" value="GST_CTER"/>
    <property type="match status" value="1"/>
</dbReference>
<protein>
    <submittedName>
        <fullName evidence="3">Pyrimidodiazepine synthase</fullName>
    </submittedName>
</protein>
<feature type="domain" description="GST N-terminal" evidence="1">
    <location>
        <begin position="7"/>
        <end position="86"/>
    </location>
</feature>
<dbReference type="InterPro" id="IPR040079">
    <property type="entry name" value="Glutathione_S-Trfase"/>
</dbReference>
<dbReference type="InterPro" id="IPR036249">
    <property type="entry name" value="Thioredoxin-like_sf"/>
</dbReference>
<name>A0AAF0Y4K3_9TREE</name>
<evidence type="ECO:0000313" key="4">
    <source>
        <dbReference type="Proteomes" id="UP000827549"/>
    </source>
</evidence>
<dbReference type="EMBL" id="CP086714">
    <property type="protein sequence ID" value="WOO77964.1"/>
    <property type="molecule type" value="Genomic_DNA"/>
</dbReference>
<accession>A0AAF0Y4K3</accession>
<keyword evidence="4" id="KW-1185">Reference proteome</keyword>
<sequence length="245" mass="26787">MTIQANDKLVLYTNHLCPWAHRAHIAAAELGLKFEEHIVDLDTPRTKEYLAINPRGLVPALKFNDEIIIESGIVAAFLADQYPSHLVPESSAPGGALKRARIALFVDAFFSKFQSPLFKIYTASEDELPAVTEAATAGLVKEVEPLLKDAKPYFGGADKLTLAEVLTGSFVVRLLSLGKAGVYPASFLASIEQQAPNFWAWAQKVAVHPSVTGIYDEEKVVTKTKARIEKLRAEKKAGDSRGSRL</sequence>
<reference evidence="3" key="1">
    <citation type="submission" date="2023-10" db="EMBL/GenBank/DDBJ databases">
        <authorList>
            <person name="Noh H."/>
        </authorList>
    </citation>
    <scope>NUCLEOTIDE SEQUENCE</scope>
    <source>
        <strain evidence="3">DUCC4014</strain>
    </source>
</reference>
<dbReference type="Gene3D" id="3.40.30.10">
    <property type="entry name" value="Glutaredoxin"/>
    <property type="match status" value="1"/>
</dbReference>
<dbReference type="InterPro" id="IPR036282">
    <property type="entry name" value="Glutathione-S-Trfase_C_sf"/>
</dbReference>
<dbReference type="PANTHER" id="PTHR43968:SF8">
    <property type="entry name" value="S-TRANSFERASE, PUTATIVE (AFU_ORTHOLOGUE AFUA_2G00590)-RELATED"/>
    <property type="match status" value="1"/>
</dbReference>
<dbReference type="InterPro" id="IPR010987">
    <property type="entry name" value="Glutathione-S-Trfase_C-like"/>
</dbReference>
<dbReference type="GO" id="GO:0005737">
    <property type="term" value="C:cytoplasm"/>
    <property type="evidence" value="ECO:0007669"/>
    <property type="project" value="TreeGrafter"/>
</dbReference>
<dbReference type="PANTHER" id="PTHR43968">
    <property type="match status" value="1"/>
</dbReference>
<dbReference type="PROSITE" id="PS51354">
    <property type="entry name" value="GLUTAREDOXIN_2"/>
    <property type="match status" value="1"/>
</dbReference>
<dbReference type="SUPFAM" id="SSF47616">
    <property type="entry name" value="GST C-terminal domain-like"/>
    <property type="match status" value="1"/>
</dbReference>
<dbReference type="InterPro" id="IPR004045">
    <property type="entry name" value="Glutathione_S-Trfase_N"/>
</dbReference>
<dbReference type="AlphaFoldDB" id="A0AAF0Y4K3"/>
<proteinExistence type="predicted"/>
<dbReference type="Pfam" id="PF13409">
    <property type="entry name" value="GST_N_2"/>
    <property type="match status" value="1"/>
</dbReference>
<dbReference type="RefSeq" id="XP_062623996.1">
    <property type="nucleotide sequence ID" value="XM_062768012.1"/>
</dbReference>
<dbReference type="Gene3D" id="1.20.1050.10">
    <property type="match status" value="1"/>
</dbReference>
<dbReference type="SUPFAM" id="SSF52833">
    <property type="entry name" value="Thioredoxin-like"/>
    <property type="match status" value="1"/>
</dbReference>